<dbReference type="Pfam" id="PF00749">
    <property type="entry name" value="tRNA-synt_1c"/>
    <property type="match status" value="1"/>
</dbReference>
<comment type="caution">
    <text evidence="7">Lacks conserved residue(s) required for the propagation of feature annotation.</text>
</comment>
<feature type="domain" description="Aminoacyl-tRNA synthetase class I anticodon-binding" evidence="9">
    <location>
        <begin position="329"/>
        <end position="474"/>
    </location>
</feature>
<evidence type="ECO:0000256" key="7">
    <source>
        <dbReference type="HAMAP-Rule" id="MF_00022"/>
    </source>
</evidence>
<keyword evidence="4 7" id="KW-0067">ATP-binding</keyword>
<dbReference type="EMBL" id="SCKX01000001">
    <property type="protein sequence ID" value="RWZ78638.1"/>
    <property type="molecule type" value="Genomic_DNA"/>
</dbReference>
<dbReference type="NCBIfam" id="TIGR00464">
    <property type="entry name" value="gltX_bact"/>
    <property type="match status" value="1"/>
</dbReference>
<dbReference type="InterPro" id="IPR020058">
    <property type="entry name" value="Glu/Gln-tRNA-synth_Ib_cat-dom"/>
</dbReference>
<evidence type="ECO:0000256" key="3">
    <source>
        <dbReference type="ARBA" id="ARBA00022741"/>
    </source>
</evidence>
<accession>A0A4Q0AIZ1</accession>
<proteinExistence type="inferred from homology"/>
<dbReference type="Pfam" id="PF19269">
    <property type="entry name" value="Anticodon_2"/>
    <property type="match status" value="1"/>
</dbReference>
<dbReference type="EC" id="6.1.1.17" evidence="7"/>
<dbReference type="InterPro" id="IPR004527">
    <property type="entry name" value="Glu-tRNA-ligase_bac/mito"/>
</dbReference>
<dbReference type="InterPro" id="IPR020751">
    <property type="entry name" value="aa-tRNA-synth_I_codon-bd_sub2"/>
</dbReference>
<evidence type="ECO:0000256" key="1">
    <source>
        <dbReference type="ARBA" id="ARBA00007894"/>
    </source>
</evidence>
<evidence type="ECO:0000256" key="2">
    <source>
        <dbReference type="ARBA" id="ARBA00022598"/>
    </source>
</evidence>
<reference evidence="10" key="1">
    <citation type="submission" date="2019-01" db="EMBL/GenBank/DDBJ databases">
        <title>Genomic signatures and co-occurrence patterns of the ultra-small Saccharimodia (Patescibacteria phylum) suggest a symbiotic lifestyle.</title>
        <authorList>
            <person name="Lemos L."/>
            <person name="Medeiros J."/>
            <person name="Andreote F."/>
            <person name="Fernandes G."/>
            <person name="Varani A."/>
            <person name="Oliveira G."/>
            <person name="Pylro V."/>
        </authorList>
    </citation>
    <scope>NUCLEOTIDE SEQUENCE [LARGE SCALE GENOMIC DNA]</scope>
    <source>
        <strain evidence="10">AMD02</strain>
    </source>
</reference>
<sequence>MSDAIIRTRFAPSPTGFMHVGGIRTALFAWLVARQAGGAFILRLEDTDQKREVAGSAEHILMALGALGITHDEGPDVGGPYAPYLQSERLGIYTAWAQKLIDSGRAYADPYTAAELDAIRESARADKKAFLYRDYRPKNPPTWDGSMPLRFKSEPKTYHWHDEVLGDLSTGPDVIDDIILIKSDGFPTYNFAHIVDDAEMNISHIIRGQEFIASQPNYLNIYEALGLDVPIFATMPHIMAVSGNKKLGKRDGAKDVLDYLKDGYLPETMVNFIASLGWNDGTEQEIFTISELIKKFSLDRVQKSGARFDDKRLEWMNGQHIRLLPLDDLYERVTDFWPASAVNVSEDLKKQVLALVQDRLKTLKDLAVLTGYFFADPPADWSLIENNKQLAKLSKDELNQLLQAAYDAFGASDFTPEAIQETLNQLLITTSQKPAILFSLIRTVVSWAPFSPALNHTLSVLGKEVSLSRLDAALKRV</sequence>
<comment type="function">
    <text evidence="7">Catalyzes the attachment of glutamate to tRNA(Glu) in a two-step reaction: glutamate is first activated by ATP to form Glu-AMP and then transferred to the acceptor end of tRNA(Glu).</text>
</comment>
<evidence type="ECO:0000256" key="5">
    <source>
        <dbReference type="ARBA" id="ARBA00022917"/>
    </source>
</evidence>
<keyword evidence="3 7" id="KW-0547">Nucleotide-binding</keyword>
<comment type="similarity">
    <text evidence="1 7">Belongs to the class-I aminoacyl-tRNA synthetase family. Glutamate--tRNA ligase type 1 subfamily.</text>
</comment>
<comment type="subunit">
    <text evidence="7">Monomer.</text>
</comment>
<feature type="binding site" evidence="7">
    <location>
        <position position="249"/>
    </location>
    <ligand>
        <name>ATP</name>
        <dbReference type="ChEBI" id="CHEBI:30616"/>
    </ligand>
</feature>
<dbReference type="InterPro" id="IPR014729">
    <property type="entry name" value="Rossmann-like_a/b/a_fold"/>
</dbReference>
<dbReference type="AlphaFoldDB" id="A0A4Q0AIZ1"/>
<feature type="domain" description="Glutamyl/glutaminyl-tRNA synthetase class Ib catalytic" evidence="8">
    <location>
        <begin position="6"/>
        <end position="315"/>
    </location>
</feature>
<keyword evidence="2 7" id="KW-0436">Ligase</keyword>
<evidence type="ECO:0000256" key="4">
    <source>
        <dbReference type="ARBA" id="ARBA00022840"/>
    </source>
</evidence>
<dbReference type="Proteomes" id="UP000289257">
    <property type="component" value="Unassembled WGS sequence"/>
</dbReference>
<dbReference type="GO" id="GO:0000049">
    <property type="term" value="F:tRNA binding"/>
    <property type="evidence" value="ECO:0007669"/>
    <property type="project" value="InterPro"/>
</dbReference>
<dbReference type="InterPro" id="IPR033910">
    <property type="entry name" value="GluRS_core"/>
</dbReference>
<evidence type="ECO:0000259" key="9">
    <source>
        <dbReference type="Pfam" id="PF19269"/>
    </source>
</evidence>
<dbReference type="SUPFAM" id="SSF52374">
    <property type="entry name" value="Nucleotidylyl transferase"/>
    <property type="match status" value="1"/>
</dbReference>
<dbReference type="InterPro" id="IPR049940">
    <property type="entry name" value="GluQ/Sye"/>
</dbReference>
<dbReference type="SUPFAM" id="SSF48163">
    <property type="entry name" value="An anticodon-binding domain of class I aminoacyl-tRNA synthetases"/>
    <property type="match status" value="1"/>
</dbReference>
<dbReference type="Gene3D" id="3.40.50.620">
    <property type="entry name" value="HUPs"/>
    <property type="match status" value="1"/>
</dbReference>
<feature type="short sequence motif" description="'HIGH' region" evidence="7">
    <location>
        <begin position="12"/>
        <end position="22"/>
    </location>
</feature>
<dbReference type="InterPro" id="IPR001412">
    <property type="entry name" value="aa-tRNA-synth_I_CS"/>
</dbReference>
<evidence type="ECO:0000259" key="8">
    <source>
        <dbReference type="Pfam" id="PF00749"/>
    </source>
</evidence>
<dbReference type="CDD" id="cd00808">
    <property type="entry name" value="GluRS_core"/>
    <property type="match status" value="1"/>
</dbReference>
<keyword evidence="6 7" id="KW-0030">Aminoacyl-tRNA synthetase</keyword>
<dbReference type="GO" id="GO:0006424">
    <property type="term" value="P:glutamyl-tRNA aminoacylation"/>
    <property type="evidence" value="ECO:0007669"/>
    <property type="project" value="UniProtKB-UniRule"/>
</dbReference>
<evidence type="ECO:0000313" key="11">
    <source>
        <dbReference type="Proteomes" id="UP000289257"/>
    </source>
</evidence>
<dbReference type="PANTHER" id="PTHR43311:SF2">
    <property type="entry name" value="GLUTAMATE--TRNA LIGASE, MITOCHONDRIAL-RELATED"/>
    <property type="match status" value="1"/>
</dbReference>
<dbReference type="HAMAP" id="MF_00022">
    <property type="entry name" value="Glu_tRNA_synth_type1"/>
    <property type="match status" value="1"/>
</dbReference>
<comment type="subcellular location">
    <subcellularLocation>
        <location evidence="7">Cytoplasm</location>
    </subcellularLocation>
</comment>
<evidence type="ECO:0000256" key="6">
    <source>
        <dbReference type="ARBA" id="ARBA00023146"/>
    </source>
</evidence>
<name>A0A4Q0AIZ1_9BACT</name>
<dbReference type="InterPro" id="IPR008925">
    <property type="entry name" value="aa_tRNA-synth_I_cd-bd_sf"/>
</dbReference>
<gene>
    <name evidence="7" type="primary">gltX</name>
    <name evidence="10" type="ORF">EOT05_02710</name>
</gene>
<dbReference type="PROSITE" id="PS00178">
    <property type="entry name" value="AA_TRNA_LIGASE_I"/>
    <property type="match status" value="1"/>
</dbReference>
<dbReference type="InterPro" id="IPR000924">
    <property type="entry name" value="Glu/Gln-tRNA-synth"/>
</dbReference>
<dbReference type="GO" id="GO:0008270">
    <property type="term" value="F:zinc ion binding"/>
    <property type="evidence" value="ECO:0007669"/>
    <property type="project" value="InterPro"/>
</dbReference>
<protein>
    <recommendedName>
        <fullName evidence="7">Glutamate--tRNA ligase</fullName>
        <ecNumber evidence="7">6.1.1.17</ecNumber>
    </recommendedName>
    <alternativeName>
        <fullName evidence="7">Glutamyl-tRNA synthetase</fullName>
        <shortName evidence="7">GluRS</shortName>
    </alternativeName>
</protein>
<evidence type="ECO:0000313" key="10">
    <source>
        <dbReference type="EMBL" id="RWZ78638.1"/>
    </source>
</evidence>
<comment type="caution">
    <text evidence="10">The sequence shown here is derived from an EMBL/GenBank/DDBJ whole genome shotgun (WGS) entry which is preliminary data.</text>
</comment>
<dbReference type="GO" id="GO:0004818">
    <property type="term" value="F:glutamate-tRNA ligase activity"/>
    <property type="evidence" value="ECO:0007669"/>
    <property type="project" value="UniProtKB-UniRule"/>
</dbReference>
<dbReference type="Gene3D" id="1.10.10.350">
    <property type="match status" value="1"/>
</dbReference>
<dbReference type="PANTHER" id="PTHR43311">
    <property type="entry name" value="GLUTAMATE--TRNA LIGASE"/>
    <property type="match status" value="1"/>
</dbReference>
<dbReference type="InterPro" id="IPR045462">
    <property type="entry name" value="aa-tRNA-synth_I_cd-bd"/>
</dbReference>
<keyword evidence="5 7" id="KW-0648">Protein biosynthesis</keyword>
<keyword evidence="11" id="KW-1185">Reference proteome</keyword>
<organism evidence="10 11">
    <name type="scientific">Candidatus Microsaccharimonas sossegonensis</name>
    <dbReference type="NCBI Taxonomy" id="2506948"/>
    <lineage>
        <taxon>Bacteria</taxon>
        <taxon>Candidatus Saccharimonadota</taxon>
        <taxon>Candidatus Saccharimonadia</taxon>
        <taxon>Candidatus Saccharimonadales</taxon>
        <taxon>Candidatus Saccharimonadaceae</taxon>
        <taxon>Candidatus Microsaccharimonas</taxon>
    </lineage>
</organism>
<keyword evidence="7" id="KW-0963">Cytoplasm</keyword>
<dbReference type="GO" id="GO:0005524">
    <property type="term" value="F:ATP binding"/>
    <property type="evidence" value="ECO:0007669"/>
    <property type="project" value="UniProtKB-UniRule"/>
</dbReference>
<dbReference type="GO" id="GO:0005829">
    <property type="term" value="C:cytosol"/>
    <property type="evidence" value="ECO:0007669"/>
    <property type="project" value="TreeGrafter"/>
</dbReference>
<dbReference type="PRINTS" id="PR00987">
    <property type="entry name" value="TRNASYNTHGLU"/>
</dbReference>
<comment type="catalytic activity">
    <reaction evidence="7">
        <text>tRNA(Glu) + L-glutamate + ATP = L-glutamyl-tRNA(Glu) + AMP + diphosphate</text>
        <dbReference type="Rhea" id="RHEA:23540"/>
        <dbReference type="Rhea" id="RHEA-COMP:9663"/>
        <dbReference type="Rhea" id="RHEA-COMP:9680"/>
        <dbReference type="ChEBI" id="CHEBI:29985"/>
        <dbReference type="ChEBI" id="CHEBI:30616"/>
        <dbReference type="ChEBI" id="CHEBI:33019"/>
        <dbReference type="ChEBI" id="CHEBI:78442"/>
        <dbReference type="ChEBI" id="CHEBI:78520"/>
        <dbReference type="ChEBI" id="CHEBI:456215"/>
        <dbReference type="EC" id="6.1.1.17"/>
    </reaction>
</comment>